<evidence type="ECO:0000259" key="1">
    <source>
        <dbReference type="PROSITE" id="PS51819"/>
    </source>
</evidence>
<dbReference type="PANTHER" id="PTHR35908:SF1">
    <property type="entry name" value="CONSERVED PROTEIN"/>
    <property type="match status" value="1"/>
</dbReference>
<dbReference type="InterPro" id="IPR037523">
    <property type="entry name" value="VOC_core"/>
</dbReference>
<dbReference type="CDD" id="cd06587">
    <property type="entry name" value="VOC"/>
    <property type="match status" value="1"/>
</dbReference>
<dbReference type="Pfam" id="PF18029">
    <property type="entry name" value="Glyoxalase_6"/>
    <property type="match status" value="1"/>
</dbReference>
<keyword evidence="3" id="KW-1185">Reference proteome</keyword>
<dbReference type="PANTHER" id="PTHR35908">
    <property type="entry name" value="HYPOTHETICAL FUSION PROTEIN"/>
    <property type="match status" value="1"/>
</dbReference>
<evidence type="ECO:0000313" key="2">
    <source>
        <dbReference type="EMBL" id="NUW30699.1"/>
    </source>
</evidence>
<name>A0A7Y6I573_9ACTN</name>
<dbReference type="Gene3D" id="3.10.180.10">
    <property type="entry name" value="2,3-Dihydroxybiphenyl 1,2-Dioxygenase, domain 1"/>
    <property type="match status" value="1"/>
</dbReference>
<reference evidence="2 3" key="1">
    <citation type="submission" date="2020-06" db="EMBL/GenBank/DDBJ databases">
        <title>Nonomuraea sp. SMC257, a novel actinomycete isolated from soil.</title>
        <authorList>
            <person name="Chanama M."/>
        </authorList>
    </citation>
    <scope>NUCLEOTIDE SEQUENCE [LARGE SCALE GENOMIC DNA]</scope>
    <source>
        <strain evidence="2 3">SMC257</strain>
    </source>
</reference>
<accession>A0A7Y6I573</accession>
<organism evidence="2 3">
    <name type="scientific">Nonomuraea montanisoli</name>
    <dbReference type="NCBI Taxonomy" id="2741721"/>
    <lineage>
        <taxon>Bacteria</taxon>
        <taxon>Bacillati</taxon>
        <taxon>Actinomycetota</taxon>
        <taxon>Actinomycetes</taxon>
        <taxon>Streptosporangiales</taxon>
        <taxon>Streptosporangiaceae</taxon>
        <taxon>Nonomuraea</taxon>
    </lineage>
</organism>
<protein>
    <submittedName>
        <fullName evidence="2">VOC family protein</fullName>
    </submittedName>
</protein>
<dbReference type="InterPro" id="IPR041581">
    <property type="entry name" value="Glyoxalase_6"/>
</dbReference>
<dbReference type="PROSITE" id="PS51819">
    <property type="entry name" value="VOC"/>
    <property type="match status" value="1"/>
</dbReference>
<dbReference type="Proteomes" id="UP000586042">
    <property type="component" value="Unassembled WGS sequence"/>
</dbReference>
<dbReference type="InterPro" id="IPR029068">
    <property type="entry name" value="Glyas_Bleomycin-R_OHBP_Dase"/>
</dbReference>
<proteinExistence type="predicted"/>
<dbReference type="SUPFAM" id="SSF54593">
    <property type="entry name" value="Glyoxalase/Bleomycin resistance protein/Dihydroxybiphenyl dioxygenase"/>
    <property type="match status" value="1"/>
</dbReference>
<sequence length="169" mass="19230">MRSHLRGRGVCRNEPITRRHIGGVWGGVVRVVTPSERSGRFVVKGIAEFRTIVVDCANPRMLGEFYAGVLGWSMDDRDDDWVVVTDGGSPKRLAFQRVEDYRPPIWPRSERPQQFHIDLTVQDMEQAEKAVIELGATKHDHQPSEEDSFRVFLDPAGHPFCLCRDVSDD</sequence>
<gene>
    <name evidence="2" type="ORF">HTZ77_04580</name>
</gene>
<feature type="domain" description="VOC" evidence="1">
    <location>
        <begin position="48"/>
        <end position="165"/>
    </location>
</feature>
<dbReference type="EMBL" id="JABWGN010000002">
    <property type="protein sequence ID" value="NUW30699.1"/>
    <property type="molecule type" value="Genomic_DNA"/>
</dbReference>
<evidence type="ECO:0000313" key="3">
    <source>
        <dbReference type="Proteomes" id="UP000586042"/>
    </source>
</evidence>
<dbReference type="AlphaFoldDB" id="A0A7Y6I573"/>
<comment type="caution">
    <text evidence="2">The sequence shown here is derived from an EMBL/GenBank/DDBJ whole genome shotgun (WGS) entry which is preliminary data.</text>
</comment>